<comment type="cofactor">
    <cofactor evidence="10">
        <name>Mg(2+)</name>
        <dbReference type="ChEBI" id="CHEBI:18420"/>
    </cofactor>
    <text evidence="10">Binds 1 Mg(2+) ion per subunit.</text>
</comment>
<comment type="pathway">
    <text evidence="2 10">Cofactor biosynthesis; thiamine diphosphate biosynthesis; thiamine phosphate from 4-amino-2-methyl-5-diphosphomethylpyrimidine and 4-methyl-5-(2-phosphoethyl)-thiazole: step 1/1.</text>
</comment>
<evidence type="ECO:0000256" key="8">
    <source>
        <dbReference type="ARBA" id="ARBA00047851"/>
    </source>
</evidence>
<feature type="binding site" evidence="10">
    <location>
        <begin position="193"/>
        <end position="194"/>
    </location>
    <ligand>
        <name>2-[(2R,5Z)-2-carboxy-4-methylthiazol-5(2H)-ylidene]ethyl phosphate</name>
        <dbReference type="ChEBI" id="CHEBI:62899"/>
    </ligand>
</feature>
<reference evidence="12 15" key="2">
    <citation type="submission" date="2021-01" db="EMBL/GenBank/DDBJ databases">
        <title>Whole genome shotgun sequence of Cellulomonas oligotrophica NBRC 109435.</title>
        <authorList>
            <person name="Komaki H."/>
            <person name="Tamura T."/>
        </authorList>
    </citation>
    <scope>NUCLEOTIDE SEQUENCE [LARGE SCALE GENOMIC DNA]</scope>
    <source>
        <strain evidence="12 15">NBRC 109435</strain>
    </source>
</reference>
<feature type="binding site" evidence="10">
    <location>
        <position position="173"/>
    </location>
    <ligand>
        <name>2-[(2R,5Z)-2-carboxy-4-methylthiazol-5(2H)-ylidene]ethyl phosphate</name>
        <dbReference type="ChEBI" id="CHEBI:62899"/>
    </ligand>
</feature>
<dbReference type="InterPro" id="IPR034291">
    <property type="entry name" value="TMP_synthase"/>
</dbReference>
<feature type="binding site" evidence="10">
    <location>
        <position position="145"/>
    </location>
    <ligand>
        <name>4-amino-2-methyl-5-(diphosphooxymethyl)pyrimidine</name>
        <dbReference type="ChEBI" id="CHEBI:57841"/>
    </ligand>
</feature>
<dbReference type="EMBL" id="JACCBK010000001">
    <property type="protein sequence ID" value="NYD84490.1"/>
    <property type="molecule type" value="Genomic_DNA"/>
</dbReference>
<dbReference type="UniPathway" id="UPA00060">
    <property type="reaction ID" value="UER00141"/>
</dbReference>
<comment type="caution">
    <text evidence="13">The sequence shown here is derived from an EMBL/GenBank/DDBJ whole genome shotgun (WGS) entry which is preliminary data.</text>
</comment>
<feature type="binding site" evidence="10">
    <location>
        <position position="73"/>
    </location>
    <ligand>
        <name>4-amino-2-methyl-5-(diphosphooxymethyl)pyrimidine</name>
        <dbReference type="ChEBI" id="CHEBI:57841"/>
    </ligand>
</feature>
<comment type="catalytic activity">
    <reaction evidence="8 10">
        <text>2-(2-carboxy-4-methylthiazol-5-yl)ethyl phosphate + 4-amino-2-methyl-5-(diphosphooxymethyl)pyrimidine + 2 H(+) = thiamine phosphate + CO2 + diphosphate</text>
        <dbReference type="Rhea" id="RHEA:47848"/>
        <dbReference type="ChEBI" id="CHEBI:15378"/>
        <dbReference type="ChEBI" id="CHEBI:16526"/>
        <dbReference type="ChEBI" id="CHEBI:33019"/>
        <dbReference type="ChEBI" id="CHEBI:37575"/>
        <dbReference type="ChEBI" id="CHEBI:57841"/>
        <dbReference type="ChEBI" id="CHEBI:62890"/>
        <dbReference type="EC" id="2.5.1.3"/>
    </reaction>
</comment>
<evidence type="ECO:0000256" key="2">
    <source>
        <dbReference type="ARBA" id="ARBA00005165"/>
    </source>
</evidence>
<dbReference type="AlphaFoldDB" id="A0A7Y9FC24"/>
<keyword evidence="4 10" id="KW-0479">Metal-binding</keyword>
<keyword evidence="6 10" id="KW-0784">Thiamine biosynthesis</keyword>
<evidence type="ECO:0000256" key="6">
    <source>
        <dbReference type="ARBA" id="ARBA00022977"/>
    </source>
</evidence>
<dbReference type="GO" id="GO:0000287">
    <property type="term" value="F:magnesium ion binding"/>
    <property type="evidence" value="ECO:0007669"/>
    <property type="project" value="UniProtKB-UniRule"/>
</dbReference>
<dbReference type="GO" id="GO:0009229">
    <property type="term" value="P:thiamine diphosphate biosynthetic process"/>
    <property type="evidence" value="ECO:0007669"/>
    <property type="project" value="UniProtKB-UniRule"/>
</dbReference>
<dbReference type="Proteomes" id="UP000618382">
    <property type="component" value="Unassembled WGS sequence"/>
</dbReference>
<evidence type="ECO:0000256" key="4">
    <source>
        <dbReference type="ARBA" id="ARBA00022723"/>
    </source>
</evidence>
<dbReference type="Proteomes" id="UP000577956">
    <property type="component" value="Unassembled WGS sequence"/>
</dbReference>
<protein>
    <recommendedName>
        <fullName evidence="10">Thiamine-phosphate synthase</fullName>
        <shortName evidence="10">TP synthase</shortName>
        <shortName evidence="10">TPS</shortName>
        <ecNumber evidence="10">2.5.1.3</ecNumber>
    </recommendedName>
    <alternativeName>
        <fullName evidence="10">Thiamine-phosphate pyrophosphorylase</fullName>
        <shortName evidence="10">TMP pyrophosphorylase</shortName>
        <shortName evidence="10">TMP-PPase</shortName>
    </alternativeName>
</protein>
<evidence type="ECO:0000313" key="14">
    <source>
        <dbReference type="Proteomes" id="UP000577956"/>
    </source>
</evidence>
<keyword evidence="3 10" id="KW-0808">Transferase</keyword>
<evidence type="ECO:0000256" key="10">
    <source>
        <dbReference type="HAMAP-Rule" id="MF_00097"/>
    </source>
</evidence>
<accession>A0A7Y9FC24</accession>
<comment type="catalytic activity">
    <reaction evidence="9 10">
        <text>2-[(2R,5Z)-2-carboxy-4-methylthiazol-5(2H)-ylidene]ethyl phosphate + 4-amino-2-methyl-5-(diphosphooxymethyl)pyrimidine + 2 H(+) = thiamine phosphate + CO2 + diphosphate</text>
        <dbReference type="Rhea" id="RHEA:47844"/>
        <dbReference type="ChEBI" id="CHEBI:15378"/>
        <dbReference type="ChEBI" id="CHEBI:16526"/>
        <dbReference type="ChEBI" id="CHEBI:33019"/>
        <dbReference type="ChEBI" id="CHEBI:37575"/>
        <dbReference type="ChEBI" id="CHEBI:57841"/>
        <dbReference type="ChEBI" id="CHEBI:62899"/>
        <dbReference type="EC" id="2.5.1.3"/>
    </reaction>
</comment>
<dbReference type="RefSeq" id="WP_140460552.1">
    <property type="nucleotide sequence ID" value="NZ_BAABFI010000025.1"/>
</dbReference>
<evidence type="ECO:0000313" key="13">
    <source>
        <dbReference type="EMBL" id="NYD84490.1"/>
    </source>
</evidence>
<dbReference type="EMBL" id="BONN01000010">
    <property type="protein sequence ID" value="GIG33868.1"/>
    <property type="molecule type" value="Genomic_DNA"/>
</dbReference>
<feature type="binding site" evidence="10">
    <location>
        <position position="74"/>
    </location>
    <ligand>
        <name>Mg(2+)</name>
        <dbReference type="ChEBI" id="CHEBI:18420"/>
    </ligand>
</feature>
<dbReference type="Pfam" id="PF02581">
    <property type="entry name" value="TMP-TENI"/>
    <property type="match status" value="1"/>
</dbReference>
<feature type="binding site" evidence="10">
    <location>
        <position position="117"/>
    </location>
    <ligand>
        <name>4-amino-2-methyl-5-(diphosphooxymethyl)pyrimidine</name>
        <dbReference type="ChEBI" id="CHEBI:57841"/>
    </ligand>
</feature>
<evidence type="ECO:0000256" key="3">
    <source>
        <dbReference type="ARBA" id="ARBA00022679"/>
    </source>
</evidence>
<keyword evidence="15" id="KW-1185">Reference proteome</keyword>
<proteinExistence type="inferred from homology"/>
<sequence length="236" mass="22947">MSRGPEGIYLVLDLDVCASAGHHPADVARAAVAAGVGAVQVRAKRAPVREQVAVTVAVADALRLAGPALLVVDDRVDVALAARARGALVHGVHVGQGDLAVDDVRALLGADAVVGVSAARPQDVRAVPPAADYVGSGPVRLTATKPDAGPALGMDGLATAVAASSLPVVAIGGLAADDVPAVRAAGARSMAVVSAVCGAPDPGAAARALVAAWGGTGGPPGPAADRWPSARAAVVR</sequence>
<organism evidence="13 14">
    <name type="scientific">Cellulomonas oligotrophica</name>
    <dbReference type="NCBI Taxonomy" id="931536"/>
    <lineage>
        <taxon>Bacteria</taxon>
        <taxon>Bacillati</taxon>
        <taxon>Actinomycetota</taxon>
        <taxon>Actinomycetes</taxon>
        <taxon>Micrococcales</taxon>
        <taxon>Cellulomonadaceae</taxon>
        <taxon>Cellulomonas</taxon>
    </lineage>
</organism>
<evidence type="ECO:0000259" key="11">
    <source>
        <dbReference type="Pfam" id="PF02581"/>
    </source>
</evidence>
<dbReference type="EC" id="2.5.1.3" evidence="10"/>
<evidence type="ECO:0000256" key="5">
    <source>
        <dbReference type="ARBA" id="ARBA00022842"/>
    </source>
</evidence>
<keyword evidence="5 10" id="KW-0460">Magnesium</keyword>
<dbReference type="PANTHER" id="PTHR20857:SF15">
    <property type="entry name" value="THIAMINE-PHOSPHATE SYNTHASE"/>
    <property type="match status" value="1"/>
</dbReference>
<dbReference type="InterPro" id="IPR022998">
    <property type="entry name" value="ThiamineP_synth_TenI"/>
</dbReference>
<gene>
    <name evidence="10 12" type="primary">thiE</name>
    <name evidence="13" type="ORF">BKA21_000039</name>
    <name evidence="12" type="ORF">Col01nite_30270</name>
</gene>
<evidence type="ECO:0000313" key="15">
    <source>
        <dbReference type="Proteomes" id="UP000618382"/>
    </source>
</evidence>
<dbReference type="GO" id="GO:0005737">
    <property type="term" value="C:cytoplasm"/>
    <property type="evidence" value="ECO:0007669"/>
    <property type="project" value="TreeGrafter"/>
</dbReference>
<feature type="domain" description="Thiamine phosphate synthase/TenI" evidence="11">
    <location>
        <begin position="9"/>
        <end position="196"/>
    </location>
</feature>
<feature type="binding site" evidence="10">
    <location>
        <position position="98"/>
    </location>
    <ligand>
        <name>Mg(2+)</name>
        <dbReference type="ChEBI" id="CHEBI:18420"/>
    </ligand>
</feature>
<evidence type="ECO:0000256" key="9">
    <source>
        <dbReference type="ARBA" id="ARBA00047883"/>
    </source>
</evidence>
<evidence type="ECO:0000313" key="12">
    <source>
        <dbReference type="EMBL" id="GIG33868.1"/>
    </source>
</evidence>
<dbReference type="PANTHER" id="PTHR20857">
    <property type="entry name" value="THIAMINE-PHOSPHATE PYROPHOSPHORYLASE"/>
    <property type="match status" value="1"/>
</dbReference>
<feature type="binding site" evidence="10">
    <location>
        <begin position="40"/>
        <end position="44"/>
    </location>
    <ligand>
        <name>4-amino-2-methyl-5-(diphosphooxymethyl)pyrimidine</name>
        <dbReference type="ChEBI" id="CHEBI:57841"/>
    </ligand>
</feature>
<dbReference type="InterPro" id="IPR013785">
    <property type="entry name" value="Aldolase_TIM"/>
</dbReference>
<evidence type="ECO:0000256" key="7">
    <source>
        <dbReference type="ARBA" id="ARBA00047334"/>
    </source>
</evidence>
<reference evidence="13 14" key="1">
    <citation type="submission" date="2020-07" db="EMBL/GenBank/DDBJ databases">
        <title>Sequencing the genomes of 1000 actinobacteria strains.</title>
        <authorList>
            <person name="Klenk H.-P."/>
        </authorList>
    </citation>
    <scope>NUCLEOTIDE SEQUENCE [LARGE SCALE GENOMIC DNA]</scope>
    <source>
        <strain evidence="13 14">DSM 24482</strain>
    </source>
</reference>
<dbReference type="GO" id="GO:0009228">
    <property type="term" value="P:thiamine biosynthetic process"/>
    <property type="evidence" value="ECO:0007669"/>
    <property type="project" value="UniProtKB-KW"/>
</dbReference>
<dbReference type="SUPFAM" id="SSF51391">
    <property type="entry name" value="Thiamin phosphate synthase"/>
    <property type="match status" value="1"/>
</dbReference>
<dbReference type="HAMAP" id="MF_00097">
    <property type="entry name" value="TMP_synthase"/>
    <property type="match status" value="1"/>
</dbReference>
<evidence type="ECO:0000256" key="1">
    <source>
        <dbReference type="ARBA" id="ARBA00003814"/>
    </source>
</evidence>
<feature type="binding site" evidence="10">
    <location>
        <begin position="142"/>
        <end position="144"/>
    </location>
    <ligand>
        <name>2-[(2R,5Z)-2-carboxy-4-methylthiazol-5(2H)-ylidene]ethyl phosphate</name>
        <dbReference type="ChEBI" id="CHEBI:62899"/>
    </ligand>
</feature>
<dbReference type="GO" id="GO:0004789">
    <property type="term" value="F:thiamine-phosphate diphosphorylase activity"/>
    <property type="evidence" value="ECO:0007669"/>
    <property type="project" value="UniProtKB-UniRule"/>
</dbReference>
<comment type="catalytic activity">
    <reaction evidence="7 10">
        <text>4-methyl-5-(2-phosphooxyethyl)-thiazole + 4-amino-2-methyl-5-(diphosphooxymethyl)pyrimidine + H(+) = thiamine phosphate + diphosphate</text>
        <dbReference type="Rhea" id="RHEA:22328"/>
        <dbReference type="ChEBI" id="CHEBI:15378"/>
        <dbReference type="ChEBI" id="CHEBI:33019"/>
        <dbReference type="ChEBI" id="CHEBI:37575"/>
        <dbReference type="ChEBI" id="CHEBI:57841"/>
        <dbReference type="ChEBI" id="CHEBI:58296"/>
        <dbReference type="EC" id="2.5.1.3"/>
    </reaction>
</comment>
<name>A0A7Y9FC24_9CELL</name>
<comment type="function">
    <text evidence="1 10">Condenses 4-methyl-5-(beta-hydroxyethyl)thiazole monophosphate (THZ-P) and 2-methyl-4-amino-5-hydroxymethyl pyrimidine pyrophosphate (HMP-PP) to form thiamine monophosphate (TMP).</text>
</comment>
<dbReference type="Gene3D" id="3.20.20.70">
    <property type="entry name" value="Aldolase class I"/>
    <property type="match status" value="1"/>
</dbReference>
<dbReference type="InterPro" id="IPR036206">
    <property type="entry name" value="ThiamineP_synth_sf"/>
</dbReference>
<dbReference type="CDD" id="cd00564">
    <property type="entry name" value="TMP_TenI"/>
    <property type="match status" value="1"/>
</dbReference>
<comment type="similarity">
    <text evidence="10">Belongs to the thiamine-phosphate synthase family.</text>
</comment>